<gene>
    <name evidence="1" type="ORF">RRG08_013608</name>
</gene>
<reference evidence="1" key="1">
    <citation type="journal article" date="2023" name="G3 (Bethesda)">
        <title>A reference genome for the long-term kleptoplast-retaining sea slug Elysia crispata morphotype clarki.</title>
        <authorList>
            <person name="Eastman K.E."/>
            <person name="Pendleton A.L."/>
            <person name="Shaikh M.A."/>
            <person name="Suttiyut T."/>
            <person name="Ogas R."/>
            <person name="Tomko P."/>
            <person name="Gavelis G."/>
            <person name="Widhalm J.R."/>
            <person name="Wisecaver J.H."/>
        </authorList>
    </citation>
    <scope>NUCLEOTIDE SEQUENCE</scope>
    <source>
        <strain evidence="1">ECLA1</strain>
    </source>
</reference>
<dbReference type="Proteomes" id="UP001283361">
    <property type="component" value="Unassembled WGS sequence"/>
</dbReference>
<keyword evidence="2" id="KW-1185">Reference proteome</keyword>
<proteinExistence type="predicted"/>
<accession>A0AAE1ANB2</accession>
<organism evidence="1 2">
    <name type="scientific">Elysia crispata</name>
    <name type="common">lettuce slug</name>
    <dbReference type="NCBI Taxonomy" id="231223"/>
    <lineage>
        <taxon>Eukaryota</taxon>
        <taxon>Metazoa</taxon>
        <taxon>Spiralia</taxon>
        <taxon>Lophotrochozoa</taxon>
        <taxon>Mollusca</taxon>
        <taxon>Gastropoda</taxon>
        <taxon>Heterobranchia</taxon>
        <taxon>Euthyneura</taxon>
        <taxon>Panpulmonata</taxon>
        <taxon>Sacoglossa</taxon>
        <taxon>Placobranchoidea</taxon>
        <taxon>Plakobranchidae</taxon>
        <taxon>Elysia</taxon>
    </lineage>
</organism>
<dbReference type="AlphaFoldDB" id="A0AAE1ANB2"/>
<comment type="caution">
    <text evidence="1">The sequence shown here is derived from an EMBL/GenBank/DDBJ whole genome shotgun (WGS) entry which is preliminary data.</text>
</comment>
<name>A0AAE1ANB2_9GAST</name>
<evidence type="ECO:0000313" key="2">
    <source>
        <dbReference type="Proteomes" id="UP001283361"/>
    </source>
</evidence>
<protein>
    <submittedName>
        <fullName evidence="1">Uncharacterized protein</fullName>
    </submittedName>
</protein>
<sequence>MSIHQARSKKNKSKSKTRRHFETLLINMQSEDQRFQSQSHFSSLEVSLALPPKFPHWPSQASKNITKCEIKSPLGFSTTASREADKTLQNLTWSVYCEQVYSRSDNP</sequence>
<dbReference type="EMBL" id="JAWDGP010001492">
    <property type="protein sequence ID" value="KAK3790987.1"/>
    <property type="molecule type" value="Genomic_DNA"/>
</dbReference>
<evidence type="ECO:0000313" key="1">
    <source>
        <dbReference type="EMBL" id="KAK3790987.1"/>
    </source>
</evidence>